<gene>
    <name evidence="2" type="ORF">PHYPA_009125</name>
</gene>
<feature type="compositionally biased region" description="Low complexity" evidence="1">
    <location>
        <begin position="66"/>
        <end position="76"/>
    </location>
</feature>
<keyword evidence="4" id="KW-1185">Reference proteome</keyword>
<dbReference type="EMBL" id="ABEU02000006">
    <property type="protein sequence ID" value="PNR52750.1"/>
    <property type="molecule type" value="Genomic_DNA"/>
</dbReference>
<dbReference type="Gramene" id="Pp3c6_18040V3.2">
    <property type="protein sequence ID" value="PAC:32977235.CDS.1"/>
    <property type="gene ID" value="Pp3c6_18040"/>
</dbReference>
<dbReference type="Gramene" id="Pp3c6_18040V3.1">
    <property type="protein sequence ID" value="PAC:32977234.CDS.1"/>
    <property type="gene ID" value="Pp3c6_18040"/>
</dbReference>
<dbReference type="EnsemblPlants" id="Pp3c6_18040V3.2">
    <property type="protein sequence ID" value="PAC:32977235.CDS.1"/>
    <property type="gene ID" value="Pp3c6_18040"/>
</dbReference>
<accession>A0A2K1KG34</accession>
<sequence>MAHINNNTYNVTRIPVWAFSRHRDRTASAAQGMATSTATRGDDRETHSLSSPVTYRTERANQNCNSRTSSSTRSPPMQCCISLISSWSSRGGSSASASTDALGAGSSGV</sequence>
<feature type="region of interest" description="Disordered" evidence="1">
    <location>
        <begin position="25"/>
        <end position="109"/>
    </location>
</feature>
<name>A0A2K1KG34_PHYPA</name>
<evidence type="ECO:0000313" key="3">
    <source>
        <dbReference type="EnsemblPlants" id="PAC:32977234.CDS.1"/>
    </source>
</evidence>
<proteinExistence type="predicted"/>
<dbReference type="InParanoid" id="A0A2K1KG34"/>
<dbReference type="AlphaFoldDB" id="A0A2K1KG34"/>
<evidence type="ECO:0000256" key="1">
    <source>
        <dbReference type="SAM" id="MobiDB-lite"/>
    </source>
</evidence>
<feature type="compositionally biased region" description="Low complexity" evidence="1">
    <location>
        <begin position="85"/>
        <end position="109"/>
    </location>
</feature>
<dbReference type="PaxDb" id="3218-PP1S14_67V6.1"/>
<protein>
    <submittedName>
        <fullName evidence="2 3">Uncharacterized protein</fullName>
    </submittedName>
</protein>
<dbReference type="EnsemblPlants" id="Pp3c6_18040V3.1">
    <property type="protein sequence ID" value="PAC:32977234.CDS.1"/>
    <property type="gene ID" value="Pp3c6_18040"/>
</dbReference>
<dbReference type="Proteomes" id="UP000006727">
    <property type="component" value="Chromosome 6"/>
</dbReference>
<reference evidence="2 4" key="2">
    <citation type="journal article" date="2018" name="Plant J.">
        <title>The Physcomitrella patens chromosome-scale assembly reveals moss genome structure and evolution.</title>
        <authorList>
            <person name="Lang D."/>
            <person name="Ullrich K.K."/>
            <person name="Murat F."/>
            <person name="Fuchs J."/>
            <person name="Jenkins J."/>
            <person name="Haas F.B."/>
            <person name="Piednoel M."/>
            <person name="Gundlach H."/>
            <person name="Van Bel M."/>
            <person name="Meyberg R."/>
            <person name="Vives C."/>
            <person name="Morata J."/>
            <person name="Symeonidi A."/>
            <person name="Hiss M."/>
            <person name="Muchero W."/>
            <person name="Kamisugi Y."/>
            <person name="Saleh O."/>
            <person name="Blanc G."/>
            <person name="Decker E.L."/>
            <person name="van Gessel N."/>
            <person name="Grimwood J."/>
            <person name="Hayes R.D."/>
            <person name="Graham S.W."/>
            <person name="Gunter L.E."/>
            <person name="McDaniel S.F."/>
            <person name="Hoernstein S.N.W."/>
            <person name="Larsson A."/>
            <person name="Li F.W."/>
            <person name="Perroud P.F."/>
            <person name="Phillips J."/>
            <person name="Ranjan P."/>
            <person name="Rokshar D.S."/>
            <person name="Rothfels C.J."/>
            <person name="Schneider L."/>
            <person name="Shu S."/>
            <person name="Stevenson D.W."/>
            <person name="Thummler F."/>
            <person name="Tillich M."/>
            <person name="Villarreal Aguilar J.C."/>
            <person name="Widiez T."/>
            <person name="Wong G.K."/>
            <person name="Wymore A."/>
            <person name="Zhang Y."/>
            <person name="Zimmer A.D."/>
            <person name="Quatrano R.S."/>
            <person name="Mayer K.F.X."/>
            <person name="Goodstein D."/>
            <person name="Casacuberta J.M."/>
            <person name="Vandepoele K."/>
            <person name="Reski R."/>
            <person name="Cuming A.C."/>
            <person name="Tuskan G.A."/>
            <person name="Maumus F."/>
            <person name="Salse J."/>
            <person name="Schmutz J."/>
            <person name="Rensing S.A."/>
        </authorList>
    </citation>
    <scope>NUCLEOTIDE SEQUENCE [LARGE SCALE GENOMIC DNA]</scope>
    <source>
        <strain evidence="3 4">cv. Gransden 2004</strain>
    </source>
</reference>
<feature type="compositionally biased region" description="Polar residues" evidence="1">
    <location>
        <begin position="48"/>
        <end position="65"/>
    </location>
</feature>
<reference evidence="2 4" key="1">
    <citation type="journal article" date="2008" name="Science">
        <title>The Physcomitrella genome reveals evolutionary insights into the conquest of land by plants.</title>
        <authorList>
            <person name="Rensing S."/>
            <person name="Lang D."/>
            <person name="Zimmer A."/>
            <person name="Terry A."/>
            <person name="Salamov A."/>
            <person name="Shapiro H."/>
            <person name="Nishiyama T."/>
            <person name="Perroud P.-F."/>
            <person name="Lindquist E."/>
            <person name="Kamisugi Y."/>
            <person name="Tanahashi T."/>
            <person name="Sakakibara K."/>
            <person name="Fujita T."/>
            <person name="Oishi K."/>
            <person name="Shin-I T."/>
            <person name="Kuroki Y."/>
            <person name="Toyoda A."/>
            <person name="Suzuki Y."/>
            <person name="Hashimoto A."/>
            <person name="Yamaguchi K."/>
            <person name="Sugano A."/>
            <person name="Kohara Y."/>
            <person name="Fujiyama A."/>
            <person name="Anterola A."/>
            <person name="Aoki S."/>
            <person name="Ashton N."/>
            <person name="Barbazuk W.B."/>
            <person name="Barker E."/>
            <person name="Bennetzen J."/>
            <person name="Bezanilla M."/>
            <person name="Blankenship R."/>
            <person name="Cho S.H."/>
            <person name="Dutcher S."/>
            <person name="Estelle M."/>
            <person name="Fawcett J.A."/>
            <person name="Gundlach H."/>
            <person name="Hanada K."/>
            <person name="Heyl A."/>
            <person name="Hicks K.A."/>
            <person name="Hugh J."/>
            <person name="Lohr M."/>
            <person name="Mayer K."/>
            <person name="Melkozernov A."/>
            <person name="Murata T."/>
            <person name="Nelson D."/>
            <person name="Pils B."/>
            <person name="Prigge M."/>
            <person name="Reiss B."/>
            <person name="Renner T."/>
            <person name="Rombauts S."/>
            <person name="Rushton P."/>
            <person name="Sanderfoot A."/>
            <person name="Schween G."/>
            <person name="Shiu S.-H."/>
            <person name="Stueber K."/>
            <person name="Theodoulou F.L."/>
            <person name="Tu H."/>
            <person name="Van de Peer Y."/>
            <person name="Verrier P.J."/>
            <person name="Waters E."/>
            <person name="Wood A."/>
            <person name="Yang L."/>
            <person name="Cove D."/>
            <person name="Cuming A."/>
            <person name="Hasebe M."/>
            <person name="Lucas S."/>
            <person name="Mishler D.B."/>
            <person name="Reski R."/>
            <person name="Grigoriev I."/>
            <person name="Quatrano R.S."/>
            <person name="Boore J.L."/>
        </authorList>
    </citation>
    <scope>NUCLEOTIDE SEQUENCE [LARGE SCALE GENOMIC DNA]</scope>
    <source>
        <strain evidence="3 4">cv. Gransden 2004</strain>
    </source>
</reference>
<evidence type="ECO:0000313" key="2">
    <source>
        <dbReference type="EMBL" id="PNR52750.1"/>
    </source>
</evidence>
<reference evidence="3" key="3">
    <citation type="submission" date="2020-12" db="UniProtKB">
        <authorList>
            <consortium name="EnsemblPlants"/>
        </authorList>
    </citation>
    <scope>IDENTIFICATION</scope>
</reference>
<organism evidence="2">
    <name type="scientific">Physcomitrium patens</name>
    <name type="common">Spreading-leaved earth moss</name>
    <name type="synonym">Physcomitrella patens</name>
    <dbReference type="NCBI Taxonomy" id="3218"/>
    <lineage>
        <taxon>Eukaryota</taxon>
        <taxon>Viridiplantae</taxon>
        <taxon>Streptophyta</taxon>
        <taxon>Embryophyta</taxon>
        <taxon>Bryophyta</taxon>
        <taxon>Bryophytina</taxon>
        <taxon>Bryopsida</taxon>
        <taxon>Funariidae</taxon>
        <taxon>Funariales</taxon>
        <taxon>Funariaceae</taxon>
        <taxon>Physcomitrium</taxon>
    </lineage>
</organism>
<evidence type="ECO:0000313" key="4">
    <source>
        <dbReference type="Proteomes" id="UP000006727"/>
    </source>
</evidence>